<comment type="similarity">
    <text evidence="2">Belongs to the cytochrome P450 family.</text>
</comment>
<feature type="binding site" description="axial binding residue" evidence="7">
    <location>
        <position position="443"/>
    </location>
    <ligand>
        <name>heme</name>
        <dbReference type="ChEBI" id="CHEBI:30413"/>
    </ligand>
    <ligandPart>
        <name>Fe</name>
        <dbReference type="ChEBI" id="CHEBI:18248"/>
    </ligandPart>
</feature>
<accession>A0A1D1V0X1</accession>
<dbReference type="Gene3D" id="1.10.630.10">
    <property type="entry name" value="Cytochrome P450"/>
    <property type="match status" value="1"/>
</dbReference>
<keyword evidence="3 7" id="KW-0479">Metal-binding</keyword>
<keyword evidence="9" id="KW-1185">Reference proteome</keyword>
<evidence type="ECO:0000256" key="7">
    <source>
        <dbReference type="PIRSR" id="PIRSR602401-1"/>
    </source>
</evidence>
<evidence type="ECO:0000256" key="1">
    <source>
        <dbReference type="ARBA" id="ARBA00001971"/>
    </source>
</evidence>
<dbReference type="OrthoDB" id="1103324at2759"/>
<organism evidence="8 9">
    <name type="scientific">Ramazzottius varieornatus</name>
    <name type="common">Water bear</name>
    <name type="synonym">Tardigrade</name>
    <dbReference type="NCBI Taxonomy" id="947166"/>
    <lineage>
        <taxon>Eukaryota</taxon>
        <taxon>Metazoa</taxon>
        <taxon>Ecdysozoa</taxon>
        <taxon>Tardigrada</taxon>
        <taxon>Eutardigrada</taxon>
        <taxon>Parachela</taxon>
        <taxon>Hypsibioidea</taxon>
        <taxon>Ramazzottiidae</taxon>
        <taxon>Ramazzottius</taxon>
    </lineage>
</organism>
<keyword evidence="5 7" id="KW-0408">Iron</keyword>
<dbReference type="GO" id="GO:0006805">
    <property type="term" value="P:xenobiotic metabolic process"/>
    <property type="evidence" value="ECO:0007669"/>
    <property type="project" value="TreeGrafter"/>
</dbReference>
<evidence type="ECO:0000256" key="5">
    <source>
        <dbReference type="ARBA" id="ARBA00023004"/>
    </source>
</evidence>
<dbReference type="InterPro" id="IPR002401">
    <property type="entry name" value="Cyt_P450_E_grp-I"/>
</dbReference>
<dbReference type="GO" id="GO:0006082">
    <property type="term" value="P:organic acid metabolic process"/>
    <property type="evidence" value="ECO:0007669"/>
    <property type="project" value="TreeGrafter"/>
</dbReference>
<reference evidence="8 9" key="1">
    <citation type="journal article" date="2016" name="Nat. Commun.">
        <title>Extremotolerant tardigrade genome and improved radiotolerance of human cultured cells by tardigrade-unique protein.</title>
        <authorList>
            <person name="Hashimoto T."/>
            <person name="Horikawa D.D."/>
            <person name="Saito Y."/>
            <person name="Kuwahara H."/>
            <person name="Kozuka-Hata H."/>
            <person name="Shin-I T."/>
            <person name="Minakuchi Y."/>
            <person name="Ohishi K."/>
            <person name="Motoyama A."/>
            <person name="Aizu T."/>
            <person name="Enomoto A."/>
            <person name="Kondo K."/>
            <person name="Tanaka S."/>
            <person name="Hara Y."/>
            <person name="Koshikawa S."/>
            <person name="Sagara H."/>
            <person name="Miura T."/>
            <person name="Yokobori S."/>
            <person name="Miyagawa K."/>
            <person name="Suzuki Y."/>
            <person name="Kubo T."/>
            <person name="Oyama M."/>
            <person name="Kohara Y."/>
            <person name="Fujiyama A."/>
            <person name="Arakawa K."/>
            <person name="Katayama T."/>
            <person name="Toyoda A."/>
            <person name="Kunieda T."/>
        </authorList>
    </citation>
    <scope>NUCLEOTIDE SEQUENCE [LARGE SCALE GENOMIC DNA]</scope>
    <source>
        <strain evidence="8 9">YOKOZUNA-1</strain>
    </source>
</reference>
<evidence type="ECO:0008006" key="10">
    <source>
        <dbReference type="Google" id="ProtNLM"/>
    </source>
</evidence>
<evidence type="ECO:0000313" key="8">
    <source>
        <dbReference type="EMBL" id="GAU94490.1"/>
    </source>
</evidence>
<dbReference type="GO" id="GO:0005737">
    <property type="term" value="C:cytoplasm"/>
    <property type="evidence" value="ECO:0007669"/>
    <property type="project" value="TreeGrafter"/>
</dbReference>
<proteinExistence type="inferred from homology"/>
<evidence type="ECO:0000256" key="2">
    <source>
        <dbReference type="ARBA" id="ARBA00010617"/>
    </source>
</evidence>
<dbReference type="Proteomes" id="UP000186922">
    <property type="component" value="Unassembled WGS sequence"/>
</dbReference>
<dbReference type="GO" id="GO:0020037">
    <property type="term" value="F:heme binding"/>
    <property type="evidence" value="ECO:0007669"/>
    <property type="project" value="InterPro"/>
</dbReference>
<keyword evidence="7" id="KW-0349">Heme</keyword>
<sequence>MMSLPWVLVIVLLFWYRFRSYFRCMLERRSGRLPPGPWAWPLFGTILTIDRRHPQKTLRKWAATYGTIFSFYLGERFCVAASDMPTIRRLMKDKRFENRCHAGMIMHLDGQFDKSIIMGNGEIWREHRRFSMAALRDFGFSKAGGEEQVQNEAALLVAEFQGHQGRSFDPKISIATSVANVISYMLFSDGFDCSDPRFRQYEETVAANIAELSSGTPLEIFPWLRFIHPFSVQFNRIQRRFKYCQRPMMDLIQEHKKSFDPNSPRDYVDAFLCVQEGRRRTEDSVGTYTDEQLMRNLGDLYVAGFETTTTFLRWALIYLILHPRVQAKLQGEIDVVIGSSRAPTMTDKAPMVYTEAVILEVFRLSDFLPFLIPHCATEDVQIDGYVIPEGTEIWPLVTYHYCNAKVWGDPQVFRPERFLDDKDQLLQSLADEIQPYSTGRRACLGEPLAKMEVFILLTTILQHFTISSQTTPDTEHLPAFILAPPSFEIIATPRT</sequence>
<keyword evidence="4" id="KW-0560">Oxidoreductase</keyword>
<dbReference type="GO" id="GO:0005506">
    <property type="term" value="F:iron ion binding"/>
    <property type="evidence" value="ECO:0007669"/>
    <property type="project" value="InterPro"/>
</dbReference>
<keyword evidence="6" id="KW-0503">Monooxygenase</keyword>
<evidence type="ECO:0000256" key="6">
    <source>
        <dbReference type="ARBA" id="ARBA00023033"/>
    </source>
</evidence>
<dbReference type="GO" id="GO:0008395">
    <property type="term" value="F:steroid hydroxylase activity"/>
    <property type="evidence" value="ECO:0007669"/>
    <property type="project" value="TreeGrafter"/>
</dbReference>
<evidence type="ECO:0000256" key="3">
    <source>
        <dbReference type="ARBA" id="ARBA00022723"/>
    </source>
</evidence>
<name>A0A1D1V0X1_RAMVA</name>
<dbReference type="InterPro" id="IPR050182">
    <property type="entry name" value="Cytochrome_P450_fam2"/>
</dbReference>
<gene>
    <name evidence="8" type="primary">RvY_06259</name>
    <name evidence="8" type="synonym">RvY_06259.1</name>
    <name evidence="8" type="ORF">RvY_06259-1</name>
</gene>
<dbReference type="EMBL" id="BDGG01000002">
    <property type="protein sequence ID" value="GAU94490.1"/>
    <property type="molecule type" value="Genomic_DNA"/>
</dbReference>
<dbReference type="SUPFAM" id="SSF48264">
    <property type="entry name" value="Cytochrome P450"/>
    <property type="match status" value="1"/>
</dbReference>
<dbReference type="InterPro" id="IPR001128">
    <property type="entry name" value="Cyt_P450"/>
</dbReference>
<dbReference type="InterPro" id="IPR036396">
    <property type="entry name" value="Cyt_P450_sf"/>
</dbReference>
<dbReference type="PANTHER" id="PTHR24300">
    <property type="entry name" value="CYTOCHROME P450 508A4-RELATED"/>
    <property type="match status" value="1"/>
</dbReference>
<protein>
    <recommendedName>
        <fullName evidence="10">Cytochrome P450</fullName>
    </recommendedName>
</protein>
<dbReference type="STRING" id="947166.A0A1D1V0X1"/>
<dbReference type="GO" id="GO:0016712">
    <property type="term" value="F:oxidoreductase activity, acting on paired donors, with incorporation or reduction of molecular oxygen, reduced flavin or flavoprotein as one donor, and incorporation of one atom of oxygen"/>
    <property type="evidence" value="ECO:0007669"/>
    <property type="project" value="TreeGrafter"/>
</dbReference>
<evidence type="ECO:0000256" key="4">
    <source>
        <dbReference type="ARBA" id="ARBA00023002"/>
    </source>
</evidence>
<evidence type="ECO:0000313" key="9">
    <source>
        <dbReference type="Proteomes" id="UP000186922"/>
    </source>
</evidence>
<dbReference type="Pfam" id="PF00067">
    <property type="entry name" value="p450"/>
    <property type="match status" value="1"/>
</dbReference>
<comment type="cofactor">
    <cofactor evidence="1 7">
        <name>heme</name>
        <dbReference type="ChEBI" id="CHEBI:30413"/>
    </cofactor>
</comment>
<dbReference type="PRINTS" id="PR00463">
    <property type="entry name" value="EP450I"/>
</dbReference>
<comment type="caution">
    <text evidence="8">The sequence shown here is derived from an EMBL/GenBank/DDBJ whole genome shotgun (WGS) entry which is preliminary data.</text>
</comment>
<dbReference type="PRINTS" id="PR00385">
    <property type="entry name" value="P450"/>
</dbReference>
<dbReference type="PANTHER" id="PTHR24300:SF403">
    <property type="entry name" value="CYTOCHROME P450 306A1"/>
    <property type="match status" value="1"/>
</dbReference>
<dbReference type="AlphaFoldDB" id="A0A1D1V0X1"/>
<dbReference type="FunFam" id="1.10.630.10:FF:000036">
    <property type="entry name" value="CYtochrome P450 family"/>
    <property type="match status" value="1"/>
</dbReference>